<proteinExistence type="predicted"/>
<dbReference type="EMBL" id="JAPESX010001946">
    <property type="protein sequence ID" value="KAJ8110317.1"/>
    <property type="molecule type" value="Genomic_DNA"/>
</dbReference>
<reference evidence="1" key="1">
    <citation type="submission" date="2022-11" db="EMBL/GenBank/DDBJ databases">
        <title>Genome Sequence of Nemania bipapillata.</title>
        <authorList>
            <person name="Buettner E."/>
        </authorList>
    </citation>
    <scope>NUCLEOTIDE SEQUENCE</scope>
    <source>
        <strain evidence="1">CP14</strain>
    </source>
</reference>
<gene>
    <name evidence="1" type="ORF">ONZ43_g5899</name>
</gene>
<name>A0ACC2I4M1_9PEZI</name>
<accession>A0ACC2I4M1</accession>
<keyword evidence="2" id="KW-1185">Reference proteome</keyword>
<evidence type="ECO:0000313" key="2">
    <source>
        <dbReference type="Proteomes" id="UP001153334"/>
    </source>
</evidence>
<sequence>MAHSRPIPRRPQVPEYAGSNSSEGDDQGDIDNDILVIGIDFGTTFSGVAWATLPEFEANQINLLSQWPGTTQEVGKAPTELFYEDGSFTWGFEVPDEADPVRWFKLLLVKEEDLDPSLRASPYVLAGRNMLVETGKTALDLITDYLAALWKHTLQSISETRGESIVEAIPFHVVITVPAVWKGYARQQMEQAARNAGILNPRPAGETTLIFVPEPEAAALSTLCEPGRKPKVGETYIICDAGGGTVDLINYKIESVDPICLAEAVEGTGGLCGGVFIDQRFERMCKLRLGRKWDRLSRASIKKIMKGEWEHGIKPQFAPGNKSKEYVVQIPPEAFTNSSLDDTSREPKIKNGYIHFRGSDIQETFEGPFSAIHNLVDEQVQATKKKGLSVTGIILVGGLGGSPYLYQFLREHYAKQGINILQSTGMIPRTAICRGAVYKGFLSAIAKSGQGRGNGQLRHKIEAPIAVTSTISRSHIGVSYQCEFERTKHRKEHKCWSDTYMCYMATDQLDWYLGKCKGDDVKVSNPVRHSFHYLYKSPAEYTGTLQEEILQCEEPEAPTAGTAGVTTLCTIDCTVDTPFSRLPDWTNREGTVFKNFEFEIEMVPAGAAVEFRIYSGGKQLGSRNANIKFM</sequence>
<evidence type="ECO:0000313" key="1">
    <source>
        <dbReference type="EMBL" id="KAJ8110317.1"/>
    </source>
</evidence>
<organism evidence="1 2">
    <name type="scientific">Nemania bipapillata</name>
    <dbReference type="NCBI Taxonomy" id="110536"/>
    <lineage>
        <taxon>Eukaryota</taxon>
        <taxon>Fungi</taxon>
        <taxon>Dikarya</taxon>
        <taxon>Ascomycota</taxon>
        <taxon>Pezizomycotina</taxon>
        <taxon>Sordariomycetes</taxon>
        <taxon>Xylariomycetidae</taxon>
        <taxon>Xylariales</taxon>
        <taxon>Xylariaceae</taxon>
        <taxon>Nemania</taxon>
    </lineage>
</organism>
<dbReference type="Proteomes" id="UP001153334">
    <property type="component" value="Unassembled WGS sequence"/>
</dbReference>
<protein>
    <submittedName>
        <fullName evidence="1">Uncharacterized protein</fullName>
    </submittedName>
</protein>
<comment type="caution">
    <text evidence="1">The sequence shown here is derived from an EMBL/GenBank/DDBJ whole genome shotgun (WGS) entry which is preliminary data.</text>
</comment>